<dbReference type="PANTHER" id="PTHR33393">
    <property type="entry name" value="POLYGLUTAMINE SYNTHESIS ACCESSORY PROTEIN RV0574C-RELATED"/>
    <property type="match status" value="1"/>
</dbReference>
<dbReference type="Gene3D" id="3.60.21.10">
    <property type="match status" value="1"/>
</dbReference>
<proteinExistence type="inferred from homology"/>
<accession>A0ABV6AKX9</accession>
<dbReference type="InterPro" id="IPR052169">
    <property type="entry name" value="CW_Biosynth-Accessory"/>
</dbReference>
<name>A0ABV6AKX9_9HYPH</name>
<evidence type="ECO:0000313" key="3">
    <source>
        <dbReference type="EMBL" id="MFB9950739.1"/>
    </source>
</evidence>
<dbReference type="EMBL" id="JBHMAA010000019">
    <property type="protein sequence ID" value="MFB9950739.1"/>
    <property type="molecule type" value="Genomic_DNA"/>
</dbReference>
<dbReference type="RefSeq" id="WP_377263393.1">
    <property type="nucleotide sequence ID" value="NZ_JBHMAA010000019.1"/>
</dbReference>
<dbReference type="InterPro" id="IPR019079">
    <property type="entry name" value="Capsule_synth_CapA"/>
</dbReference>
<feature type="domain" description="Capsule synthesis protein CapA" evidence="2">
    <location>
        <begin position="15"/>
        <end position="316"/>
    </location>
</feature>
<evidence type="ECO:0000256" key="1">
    <source>
        <dbReference type="ARBA" id="ARBA00005662"/>
    </source>
</evidence>
<dbReference type="InterPro" id="IPR029052">
    <property type="entry name" value="Metallo-depent_PP-like"/>
</dbReference>
<keyword evidence="4" id="KW-1185">Reference proteome</keyword>
<dbReference type="Proteomes" id="UP001589692">
    <property type="component" value="Unassembled WGS sequence"/>
</dbReference>
<dbReference type="PANTHER" id="PTHR33393:SF13">
    <property type="entry name" value="PGA BIOSYNTHESIS PROTEIN CAPA"/>
    <property type="match status" value="1"/>
</dbReference>
<sequence length="444" mass="49811">MTRTQNMTDTASPITLALAGETLCTRRHSSYDDAPFTGLVNLIRDADVSVTNLETRVHTFKGYPMPTDTMGHGQSYQQADPFVAEELRWMGFDMIARSNNHGMDFGPEMVEEEGEILDAAGFVHAGAGMNLAAATRPAYFETPRGRVALISLCTDFPPHCPAGEQRPDMQGRPGINAFHFDTRYELDTAAFASLKSAMQDFGLANRVKGDRIISFDQLFVEAERSQAIHTARQADFERNIRAISEARRAADYVLIHIHQSTKTGHRAADRIQTLCRSFIDAGADVILGDGPHVLQGVEIYKGRPIFYSLGNFFYQSETIKRFPAEFYERAGLGHDATPQDALDFRDSLRTGRTASDKVIAGRTGEAYMKWFEALLAEVVFEGPRLVEIRLHPVWNYHERRSQRGLPRLAPDEHAADILRRMQDYSTEWGTHIRVSENVGYIHPA</sequence>
<evidence type="ECO:0000259" key="2">
    <source>
        <dbReference type="SMART" id="SM00854"/>
    </source>
</evidence>
<reference evidence="3 4" key="1">
    <citation type="submission" date="2024-09" db="EMBL/GenBank/DDBJ databases">
        <authorList>
            <person name="Sun Q."/>
            <person name="Mori K."/>
        </authorList>
    </citation>
    <scope>NUCLEOTIDE SEQUENCE [LARGE SCALE GENOMIC DNA]</scope>
    <source>
        <strain evidence="3 4">TBRC 4938</strain>
    </source>
</reference>
<comment type="similarity">
    <text evidence="1">Belongs to the CapA family.</text>
</comment>
<dbReference type="SMART" id="SM00854">
    <property type="entry name" value="PGA_cap"/>
    <property type="match status" value="1"/>
</dbReference>
<comment type="caution">
    <text evidence="3">The sequence shown here is derived from an EMBL/GenBank/DDBJ whole genome shotgun (WGS) entry which is preliminary data.</text>
</comment>
<dbReference type="SUPFAM" id="SSF56300">
    <property type="entry name" value="Metallo-dependent phosphatases"/>
    <property type="match status" value="1"/>
</dbReference>
<organism evidence="3 4">
    <name type="scientific">Rhizobium puerariae</name>
    <dbReference type="NCBI Taxonomy" id="1585791"/>
    <lineage>
        <taxon>Bacteria</taxon>
        <taxon>Pseudomonadati</taxon>
        <taxon>Pseudomonadota</taxon>
        <taxon>Alphaproteobacteria</taxon>
        <taxon>Hyphomicrobiales</taxon>
        <taxon>Rhizobiaceae</taxon>
        <taxon>Rhizobium/Agrobacterium group</taxon>
        <taxon>Rhizobium</taxon>
    </lineage>
</organism>
<dbReference type="Pfam" id="PF09587">
    <property type="entry name" value="PGA_cap"/>
    <property type="match status" value="1"/>
</dbReference>
<dbReference type="CDD" id="cd07381">
    <property type="entry name" value="MPP_CapA"/>
    <property type="match status" value="1"/>
</dbReference>
<evidence type="ECO:0000313" key="4">
    <source>
        <dbReference type="Proteomes" id="UP001589692"/>
    </source>
</evidence>
<protein>
    <submittedName>
        <fullName evidence="3">CapA family protein</fullName>
    </submittedName>
</protein>
<gene>
    <name evidence="3" type="ORF">ACFFP0_17955</name>
</gene>